<keyword evidence="1" id="KW-0238">DNA-binding</keyword>
<dbReference type="Proteomes" id="UP000636960">
    <property type="component" value="Unassembled WGS sequence"/>
</dbReference>
<dbReference type="Pfam" id="PF23359">
    <property type="entry name" value="Lsr2_DNA-bd"/>
    <property type="match status" value="1"/>
</dbReference>
<feature type="domain" description="Lsr2 DNA-binding" evidence="4">
    <location>
        <begin position="76"/>
        <end position="111"/>
    </location>
</feature>
<evidence type="ECO:0000313" key="5">
    <source>
        <dbReference type="EMBL" id="GIE94060.1"/>
    </source>
</evidence>
<reference evidence="5" key="1">
    <citation type="submission" date="2021-01" db="EMBL/GenBank/DDBJ databases">
        <title>Whole genome shotgun sequence of Actinoplanes rishiriensis NBRC 108556.</title>
        <authorList>
            <person name="Komaki H."/>
            <person name="Tamura T."/>
        </authorList>
    </citation>
    <scope>NUCLEOTIDE SEQUENCE</scope>
    <source>
        <strain evidence="5">NBRC 108556</strain>
    </source>
</reference>
<protein>
    <submittedName>
        <fullName evidence="5">Nucleoid-associated protein Lsr2</fullName>
    </submittedName>
</protein>
<dbReference type="InterPro" id="IPR042261">
    <property type="entry name" value="Lsr2-like_dimerization"/>
</dbReference>
<feature type="compositionally biased region" description="Low complexity" evidence="2">
    <location>
        <begin position="118"/>
        <end position="128"/>
    </location>
</feature>
<proteinExistence type="predicted"/>
<sequence>MAKQIIERLIDDLDGGDAEETVTFALDGVNYTIDLSTKNASKLRELFAPYQSAGTRLGRGAGTWRPGLAPKQGRNSRADNAAIREWATKNGHELAERGRIPVHIVEAYETAKAAPGKAPAAEVKAPVKATRRSGKRAAAAVA</sequence>
<accession>A0A919JUV3</accession>
<evidence type="ECO:0000256" key="1">
    <source>
        <dbReference type="ARBA" id="ARBA00023125"/>
    </source>
</evidence>
<gene>
    <name evidence="5" type="primary">lsr2</name>
    <name evidence="5" type="ORF">Ari01nite_15250</name>
</gene>
<feature type="domain" description="Lsr2 dimerization" evidence="3">
    <location>
        <begin position="1"/>
        <end position="57"/>
    </location>
</feature>
<comment type="caution">
    <text evidence="5">The sequence shown here is derived from an EMBL/GenBank/DDBJ whole genome shotgun (WGS) entry which is preliminary data.</text>
</comment>
<dbReference type="GO" id="GO:0003677">
    <property type="term" value="F:DNA binding"/>
    <property type="evidence" value="ECO:0007669"/>
    <property type="project" value="UniProtKB-KW"/>
</dbReference>
<dbReference type="AlphaFoldDB" id="A0A919JUV3"/>
<dbReference type="RefSeq" id="WP_203780387.1">
    <property type="nucleotide sequence ID" value="NZ_BOMV01000008.1"/>
</dbReference>
<dbReference type="EMBL" id="BOMV01000008">
    <property type="protein sequence ID" value="GIE94060.1"/>
    <property type="molecule type" value="Genomic_DNA"/>
</dbReference>
<evidence type="ECO:0000259" key="3">
    <source>
        <dbReference type="Pfam" id="PF11774"/>
    </source>
</evidence>
<dbReference type="GO" id="GO:0016746">
    <property type="term" value="F:acyltransferase activity"/>
    <property type="evidence" value="ECO:0007669"/>
    <property type="project" value="InterPro"/>
</dbReference>
<keyword evidence="6" id="KW-1185">Reference proteome</keyword>
<feature type="region of interest" description="Disordered" evidence="2">
    <location>
        <begin position="118"/>
        <end position="142"/>
    </location>
</feature>
<evidence type="ECO:0000256" key="2">
    <source>
        <dbReference type="SAM" id="MobiDB-lite"/>
    </source>
</evidence>
<dbReference type="InterPro" id="IPR024412">
    <property type="entry name" value="Lsr2_dim_dom"/>
</dbReference>
<evidence type="ECO:0000313" key="6">
    <source>
        <dbReference type="Proteomes" id="UP000636960"/>
    </source>
</evidence>
<dbReference type="Gene3D" id="4.10.320.10">
    <property type="entry name" value="E3-binding domain"/>
    <property type="match status" value="1"/>
</dbReference>
<name>A0A919JUV3_9ACTN</name>
<dbReference type="InterPro" id="IPR036625">
    <property type="entry name" value="E3-bd_dom_sf"/>
</dbReference>
<dbReference type="Pfam" id="PF11774">
    <property type="entry name" value="Lsr2"/>
    <property type="match status" value="1"/>
</dbReference>
<dbReference type="Gene3D" id="3.30.60.230">
    <property type="entry name" value="Lsr2, dimerization domain"/>
    <property type="match status" value="1"/>
</dbReference>
<evidence type="ECO:0000259" key="4">
    <source>
        <dbReference type="Pfam" id="PF23359"/>
    </source>
</evidence>
<feature type="region of interest" description="Disordered" evidence="2">
    <location>
        <begin position="58"/>
        <end position="78"/>
    </location>
</feature>
<dbReference type="InterPro" id="IPR055370">
    <property type="entry name" value="Lsr2_DNA-bd"/>
</dbReference>
<organism evidence="5 6">
    <name type="scientific">Paractinoplanes rishiriensis</name>
    <dbReference type="NCBI Taxonomy" id="1050105"/>
    <lineage>
        <taxon>Bacteria</taxon>
        <taxon>Bacillati</taxon>
        <taxon>Actinomycetota</taxon>
        <taxon>Actinomycetes</taxon>
        <taxon>Micromonosporales</taxon>
        <taxon>Micromonosporaceae</taxon>
        <taxon>Paractinoplanes</taxon>
    </lineage>
</organism>